<protein>
    <recommendedName>
        <fullName evidence="6 7">D,D-heptose 1,7-bisphosphate phosphatase</fullName>
        <ecNumber evidence="7">3.1.3.-</ecNumber>
    </recommendedName>
</protein>
<feature type="site" description="Contributes to substrate recognition" evidence="9">
    <location>
        <position position="110"/>
    </location>
</feature>
<dbReference type="InterPro" id="IPR004446">
    <property type="entry name" value="Heptose_bisP_phosphatase"/>
</dbReference>
<dbReference type="PANTHER" id="PTHR42891:SF1">
    <property type="entry name" value="D-GLYCERO-BETA-D-MANNO-HEPTOSE-1,7-BISPHOSPHATE 7-PHOSPHATASE"/>
    <property type="match status" value="1"/>
</dbReference>
<feature type="active site" description="Nucleophile" evidence="8">
    <location>
        <position position="16"/>
    </location>
</feature>
<feature type="active site" description="Proton donor" evidence="8">
    <location>
        <position position="18"/>
    </location>
</feature>
<keyword evidence="10" id="KW-0460">Magnesium</keyword>
<dbReference type="InterPro" id="IPR006543">
    <property type="entry name" value="Histidinol-phos"/>
</dbReference>
<evidence type="ECO:0000256" key="4">
    <source>
        <dbReference type="ARBA" id="ARBA00022801"/>
    </source>
</evidence>
<evidence type="ECO:0000256" key="7">
    <source>
        <dbReference type="PIRNR" id="PIRNR004682"/>
    </source>
</evidence>
<feature type="site" description="Stabilizes the phosphoryl group" evidence="9">
    <location>
        <position position="60"/>
    </location>
</feature>
<evidence type="ECO:0000256" key="8">
    <source>
        <dbReference type="PIRSR" id="PIRSR004682-1"/>
    </source>
</evidence>
<comment type="caution">
    <text evidence="11">The sequence shown here is derived from an EMBL/GenBank/DDBJ whole genome shotgun (WGS) entry which is preliminary data.</text>
</comment>
<feature type="site" description="Contributes to substrate recognition" evidence="9">
    <location>
        <position position="109"/>
    </location>
</feature>
<gene>
    <name evidence="11" type="ORF">DXN05_24055</name>
</gene>
<dbReference type="AlphaFoldDB" id="A0A3E1NCD3"/>
<dbReference type="Pfam" id="PF13242">
    <property type="entry name" value="Hydrolase_like"/>
    <property type="match status" value="1"/>
</dbReference>
<evidence type="ECO:0000256" key="6">
    <source>
        <dbReference type="ARBA" id="ARBA00031828"/>
    </source>
</evidence>
<dbReference type="InterPro" id="IPR036412">
    <property type="entry name" value="HAD-like_sf"/>
</dbReference>
<dbReference type="EC" id="3.1.3.-" evidence="7"/>
<evidence type="ECO:0000313" key="12">
    <source>
        <dbReference type="Proteomes" id="UP000261284"/>
    </source>
</evidence>
<keyword evidence="3 10" id="KW-0479">Metal-binding</keyword>
<evidence type="ECO:0000256" key="5">
    <source>
        <dbReference type="ARBA" id="ARBA00023277"/>
    </source>
</evidence>
<keyword evidence="4 7" id="KW-0378">Hydrolase</keyword>
<organism evidence="11 12">
    <name type="scientific">Deminuibacter soli</name>
    <dbReference type="NCBI Taxonomy" id="2291815"/>
    <lineage>
        <taxon>Bacteria</taxon>
        <taxon>Pseudomonadati</taxon>
        <taxon>Bacteroidota</taxon>
        <taxon>Chitinophagia</taxon>
        <taxon>Chitinophagales</taxon>
        <taxon>Chitinophagaceae</taxon>
        <taxon>Deminuibacter</taxon>
    </lineage>
</organism>
<dbReference type="PANTHER" id="PTHR42891">
    <property type="entry name" value="D-GLYCERO-BETA-D-MANNO-HEPTOSE-1,7-BISPHOSPHATE 7-PHOSPHATASE"/>
    <property type="match status" value="1"/>
</dbReference>
<dbReference type="InterPro" id="IPR023214">
    <property type="entry name" value="HAD_sf"/>
</dbReference>
<dbReference type="PIRSF" id="PIRSF004682">
    <property type="entry name" value="GmhB"/>
    <property type="match status" value="1"/>
</dbReference>
<dbReference type="NCBIfam" id="TIGR01656">
    <property type="entry name" value="Histidinol-ppas"/>
    <property type="match status" value="1"/>
</dbReference>
<dbReference type="InterPro" id="IPR006549">
    <property type="entry name" value="HAD-SF_hydro_IIIA"/>
</dbReference>
<keyword evidence="12" id="KW-1185">Reference proteome</keyword>
<keyword evidence="5 7" id="KW-0119">Carbohydrate metabolism</keyword>
<evidence type="ECO:0000256" key="2">
    <source>
        <dbReference type="ARBA" id="ARBA00022490"/>
    </source>
</evidence>
<dbReference type="Gene3D" id="3.40.50.1000">
    <property type="entry name" value="HAD superfamily/HAD-like"/>
    <property type="match status" value="1"/>
</dbReference>
<sequence length="186" mass="21084">MLDLNNINSSWTLFLDRDGVFNYEKEEDYILNTGEFRLYENVLDHIDVLARRFGTIVMVTNQKGIGKGLMTVADLDSIHQVLLSAVQAKGGRIDRIYFAPDTDNSAINRKPQPGMAWQAKADFPHIDFTKSIMVGNKPSDMRFGRNAGMYTVFVATTHPETPFPHPDIDLRFNDLDSFAQALKQLE</sequence>
<proteinExistence type="inferred from homology"/>
<evidence type="ECO:0000256" key="9">
    <source>
        <dbReference type="PIRSR" id="PIRSR004682-3"/>
    </source>
</evidence>
<dbReference type="Proteomes" id="UP000261284">
    <property type="component" value="Unassembled WGS sequence"/>
</dbReference>
<keyword evidence="2 7" id="KW-0963">Cytoplasm</keyword>
<comment type="cofactor">
    <cofactor evidence="10">
        <name>Mg(2+)</name>
        <dbReference type="ChEBI" id="CHEBI:18420"/>
    </cofactor>
</comment>
<evidence type="ECO:0000256" key="3">
    <source>
        <dbReference type="ARBA" id="ARBA00022723"/>
    </source>
</evidence>
<evidence type="ECO:0000313" key="11">
    <source>
        <dbReference type="EMBL" id="RFM25613.1"/>
    </source>
</evidence>
<reference evidence="11 12" key="1">
    <citation type="submission" date="2018-08" db="EMBL/GenBank/DDBJ databases">
        <title>Chitinophagaceae sp. K23C18032701, a novel bacterium isolated from forest soil.</title>
        <authorList>
            <person name="Wang C."/>
        </authorList>
    </citation>
    <scope>NUCLEOTIDE SEQUENCE [LARGE SCALE GENOMIC DNA]</scope>
    <source>
        <strain evidence="11 12">K23C18032701</strain>
    </source>
</reference>
<dbReference type="GO" id="GO:0046872">
    <property type="term" value="F:metal ion binding"/>
    <property type="evidence" value="ECO:0007669"/>
    <property type="project" value="UniProtKB-KW"/>
</dbReference>
<dbReference type="RefSeq" id="WP_116849867.1">
    <property type="nucleotide sequence ID" value="NZ_QTJU01000018.1"/>
</dbReference>
<feature type="binding site" evidence="10">
    <location>
        <position position="137"/>
    </location>
    <ligand>
        <name>Mg(2+)</name>
        <dbReference type="ChEBI" id="CHEBI:18420"/>
    </ligand>
</feature>
<dbReference type="GO" id="GO:0005975">
    <property type="term" value="P:carbohydrate metabolic process"/>
    <property type="evidence" value="ECO:0007669"/>
    <property type="project" value="InterPro"/>
</dbReference>
<feature type="binding site" evidence="10">
    <location>
        <position position="18"/>
    </location>
    <ligand>
        <name>Mg(2+)</name>
        <dbReference type="ChEBI" id="CHEBI:18420"/>
    </ligand>
</feature>
<accession>A0A3E1NCD3</accession>
<comment type="similarity">
    <text evidence="7">Belongs to the gmhB family.</text>
</comment>
<evidence type="ECO:0000256" key="10">
    <source>
        <dbReference type="PIRSR" id="PIRSR004682-4"/>
    </source>
</evidence>
<dbReference type="OrthoDB" id="9803871at2"/>
<dbReference type="GO" id="GO:0005737">
    <property type="term" value="C:cytoplasm"/>
    <property type="evidence" value="ECO:0007669"/>
    <property type="project" value="UniProtKB-SubCell"/>
</dbReference>
<dbReference type="SUPFAM" id="SSF56784">
    <property type="entry name" value="HAD-like"/>
    <property type="match status" value="1"/>
</dbReference>
<feature type="binding site" evidence="10">
    <location>
        <position position="16"/>
    </location>
    <ligand>
        <name>Mg(2+)</name>
        <dbReference type="ChEBI" id="CHEBI:18420"/>
    </ligand>
</feature>
<evidence type="ECO:0000256" key="1">
    <source>
        <dbReference type="ARBA" id="ARBA00004496"/>
    </source>
</evidence>
<comment type="subcellular location">
    <subcellularLocation>
        <location evidence="1 7">Cytoplasm</location>
    </subcellularLocation>
</comment>
<dbReference type="GO" id="GO:0016791">
    <property type="term" value="F:phosphatase activity"/>
    <property type="evidence" value="ECO:0007669"/>
    <property type="project" value="InterPro"/>
</dbReference>
<dbReference type="NCBIfam" id="TIGR01662">
    <property type="entry name" value="HAD-SF-IIIA"/>
    <property type="match status" value="1"/>
</dbReference>
<name>A0A3E1NCD3_9BACT</name>
<dbReference type="EMBL" id="QTJU01000018">
    <property type="protein sequence ID" value="RFM25613.1"/>
    <property type="molecule type" value="Genomic_DNA"/>
</dbReference>